<feature type="domain" description="DUF58" evidence="1">
    <location>
        <begin position="63"/>
        <end position="264"/>
    </location>
</feature>
<dbReference type="EMBL" id="JAUSVX010000017">
    <property type="protein sequence ID" value="MDQ0473631.1"/>
    <property type="molecule type" value="Genomic_DNA"/>
</dbReference>
<evidence type="ECO:0000313" key="3">
    <source>
        <dbReference type="Proteomes" id="UP001242480"/>
    </source>
</evidence>
<dbReference type="PANTHER" id="PTHR33608">
    <property type="entry name" value="BLL2464 PROTEIN"/>
    <property type="match status" value="1"/>
</dbReference>
<name>A0ABU0JH63_9HYPH</name>
<organism evidence="2 3">
    <name type="scientific">Labrys wisconsinensis</name>
    <dbReference type="NCBI Taxonomy" id="425677"/>
    <lineage>
        <taxon>Bacteria</taxon>
        <taxon>Pseudomonadati</taxon>
        <taxon>Pseudomonadota</taxon>
        <taxon>Alphaproteobacteria</taxon>
        <taxon>Hyphomicrobiales</taxon>
        <taxon>Xanthobacteraceae</taxon>
        <taxon>Labrys</taxon>
    </lineage>
</organism>
<protein>
    <submittedName>
        <fullName evidence="2">Uncharacterized protein (DUF58 family)</fullName>
    </submittedName>
</protein>
<dbReference type="PANTHER" id="PTHR33608:SF6">
    <property type="entry name" value="BLL2464 PROTEIN"/>
    <property type="match status" value="1"/>
</dbReference>
<dbReference type="Pfam" id="PF01882">
    <property type="entry name" value="DUF58"/>
    <property type="match status" value="1"/>
</dbReference>
<proteinExistence type="predicted"/>
<evidence type="ECO:0000313" key="2">
    <source>
        <dbReference type="EMBL" id="MDQ0473631.1"/>
    </source>
</evidence>
<accession>A0ABU0JH63</accession>
<reference evidence="2 3" key="1">
    <citation type="submission" date="2023-07" db="EMBL/GenBank/DDBJ databases">
        <title>Genomic Encyclopedia of Type Strains, Phase IV (KMG-IV): sequencing the most valuable type-strain genomes for metagenomic binning, comparative biology and taxonomic classification.</title>
        <authorList>
            <person name="Goeker M."/>
        </authorList>
    </citation>
    <scope>NUCLEOTIDE SEQUENCE [LARGE SCALE GENOMIC DNA]</scope>
    <source>
        <strain evidence="2 3">DSM 19619</strain>
    </source>
</reference>
<dbReference type="Proteomes" id="UP001242480">
    <property type="component" value="Unassembled WGS sequence"/>
</dbReference>
<dbReference type="RefSeq" id="WP_307282183.1">
    <property type="nucleotide sequence ID" value="NZ_JAUSVX010000017.1"/>
</dbReference>
<dbReference type="InterPro" id="IPR002881">
    <property type="entry name" value="DUF58"/>
</dbReference>
<comment type="caution">
    <text evidence="2">The sequence shown here is derived from an EMBL/GenBank/DDBJ whole genome shotgun (WGS) entry which is preliminary data.</text>
</comment>
<evidence type="ECO:0000259" key="1">
    <source>
        <dbReference type="Pfam" id="PF01882"/>
    </source>
</evidence>
<gene>
    <name evidence="2" type="ORF">QO011_006667</name>
</gene>
<keyword evidence="3" id="KW-1185">Reference proteome</keyword>
<sequence>MAVATRLLTDADARPGPRIEQHALDLAHALPRLAVEARRVASAAVHGLHGRRQAGVGENFWQFRRFSFGEAAARVDWRRSARDDHLYVREREWESAHTVWLWADRSASMAYASSLAQAPKIERALVLTLALADLMVRGGERVGLIGTARPSSSRNVVERFAEAMLADRTAPQGLPAATALAPHTEAVLVGDFLAPAAETAARMAALASRGARGHLVMVADPVEETFPFAGRSELVDPEDGFRLTAGRVQALREGYVERLAAHREALRRDMRRFGWTLTLHRTDRPASQVLLALYPLLQASGGTRP</sequence>